<evidence type="ECO:0000313" key="12">
    <source>
        <dbReference type="Proteomes" id="UP000198893"/>
    </source>
</evidence>
<dbReference type="Proteomes" id="UP000198893">
    <property type="component" value="Unassembled WGS sequence"/>
</dbReference>
<keyword evidence="2" id="KW-0444">Lipid biosynthesis</keyword>
<accession>A0A1H8VAV4</accession>
<dbReference type="PANTHER" id="PTHR37323:SF1">
    <property type="entry name" value="L-ORNITHINE N(ALPHA)-ACYLTRANSFERASE"/>
    <property type="match status" value="1"/>
</dbReference>
<dbReference type="STRING" id="569882.SAMN04490248_12711"/>
<dbReference type="SUPFAM" id="SSF55729">
    <property type="entry name" value="Acyl-CoA N-acyltransferases (Nat)"/>
    <property type="match status" value="1"/>
</dbReference>
<evidence type="ECO:0000313" key="11">
    <source>
        <dbReference type="EMBL" id="SEP12441.1"/>
    </source>
</evidence>
<evidence type="ECO:0000256" key="2">
    <source>
        <dbReference type="ARBA" id="ARBA00022516"/>
    </source>
</evidence>
<evidence type="ECO:0000256" key="1">
    <source>
        <dbReference type="ARBA" id="ARBA00005189"/>
    </source>
</evidence>
<keyword evidence="4" id="KW-0443">Lipid metabolism</keyword>
<evidence type="ECO:0000256" key="10">
    <source>
        <dbReference type="ARBA" id="ARBA00047785"/>
    </source>
</evidence>
<proteinExistence type="inferred from homology"/>
<comment type="similarity">
    <text evidence="6">Belongs to the acetyltransferase family. OlsB subfamily.</text>
</comment>
<protein>
    <recommendedName>
        <fullName evidence="8">L-ornithine N(alpha)-acyltransferase</fullName>
        <ecNumber evidence="7">2.3.2.30</ecNumber>
    </recommendedName>
</protein>
<comment type="function">
    <text evidence="9">Catalyzes the first step in the biosynthesis of ornithine lipids, which are phosphorus-free membrane lipids. Catalyzes the 3-hydroxyacyl-acyl carrier protein-dependent acylation of ornithine to form lyso-ornithine lipid (LOL).</text>
</comment>
<dbReference type="AlphaFoldDB" id="A0A1H8VAV4"/>
<dbReference type="InterPro" id="IPR052351">
    <property type="entry name" value="Ornithine_N-alpha-AT"/>
</dbReference>
<name>A0A1H8VAV4_9RHOB</name>
<comment type="pathway">
    <text evidence="1">Lipid metabolism.</text>
</comment>
<dbReference type="OrthoDB" id="9787072at2"/>
<dbReference type="GO" id="GO:0043810">
    <property type="term" value="F:ornithine-acyl [acyl carrier protein] N-acyltransferase activity"/>
    <property type="evidence" value="ECO:0007669"/>
    <property type="project" value="UniProtKB-EC"/>
</dbReference>
<evidence type="ECO:0000256" key="7">
    <source>
        <dbReference type="ARBA" id="ARBA00039058"/>
    </source>
</evidence>
<dbReference type="GO" id="GO:0006629">
    <property type="term" value="P:lipid metabolic process"/>
    <property type="evidence" value="ECO:0007669"/>
    <property type="project" value="UniProtKB-KW"/>
</dbReference>
<evidence type="ECO:0000256" key="6">
    <source>
        <dbReference type="ARBA" id="ARBA00038095"/>
    </source>
</evidence>
<comment type="catalytic activity">
    <reaction evidence="10">
        <text>a (3R)-hydroxyacyl-[ACP] + L-ornithine = a lyso-ornithine lipid + holo-[ACP] + H(+)</text>
        <dbReference type="Rhea" id="RHEA:20633"/>
        <dbReference type="Rhea" id="RHEA-COMP:9685"/>
        <dbReference type="Rhea" id="RHEA-COMP:9945"/>
        <dbReference type="ChEBI" id="CHEBI:15378"/>
        <dbReference type="ChEBI" id="CHEBI:46911"/>
        <dbReference type="ChEBI" id="CHEBI:64479"/>
        <dbReference type="ChEBI" id="CHEBI:78827"/>
        <dbReference type="ChEBI" id="CHEBI:138482"/>
        <dbReference type="EC" id="2.3.2.30"/>
    </reaction>
    <physiologicalReaction direction="left-to-right" evidence="10">
        <dbReference type="Rhea" id="RHEA:20634"/>
    </physiologicalReaction>
</comment>
<evidence type="ECO:0000256" key="9">
    <source>
        <dbReference type="ARBA" id="ARBA00045724"/>
    </source>
</evidence>
<dbReference type="PANTHER" id="PTHR37323">
    <property type="entry name" value="GCN5-RELATED N-ACETYLTRANSFERASE"/>
    <property type="match status" value="1"/>
</dbReference>
<sequence length="259" mass="29585">MTGSAPVFTLKLAETDADLVAAQRLRYRVFVEELGGSGDMVDHENRLERDRFDPYFDHLILIDEARSVPPEDRVVAVYRLLRCDQAKQIGQFYSEDEFDLSTLRRSERKLLELGRSCLHADYRGGSAMFHMWQGLADYVARHEVEILFGTASFHGTDIAALAEPLSLLYHRHLAPEDLRVQAHSWHYQPMNLIPEARIDRRRATLNTPALIKAYLRLGGFVGDGAYVDHVFNTTDVCLVMDTERLNTRQKSLYMRGATA</sequence>
<dbReference type="Pfam" id="PF13444">
    <property type="entry name" value="Acetyltransf_5"/>
    <property type="match status" value="1"/>
</dbReference>
<keyword evidence="5" id="KW-0012">Acyltransferase</keyword>
<dbReference type="RefSeq" id="WP_093120091.1">
    <property type="nucleotide sequence ID" value="NZ_FODS01000027.1"/>
</dbReference>
<keyword evidence="12" id="KW-1185">Reference proteome</keyword>
<dbReference type="Gene3D" id="3.40.630.30">
    <property type="match status" value="1"/>
</dbReference>
<organism evidence="11 12">
    <name type="scientific">Salinihabitans flavidus</name>
    <dbReference type="NCBI Taxonomy" id="569882"/>
    <lineage>
        <taxon>Bacteria</taxon>
        <taxon>Pseudomonadati</taxon>
        <taxon>Pseudomonadota</taxon>
        <taxon>Alphaproteobacteria</taxon>
        <taxon>Rhodobacterales</taxon>
        <taxon>Roseobacteraceae</taxon>
        <taxon>Salinihabitans</taxon>
    </lineage>
</organism>
<reference evidence="11 12" key="1">
    <citation type="submission" date="2016-10" db="EMBL/GenBank/DDBJ databases">
        <authorList>
            <person name="de Groot N.N."/>
        </authorList>
    </citation>
    <scope>NUCLEOTIDE SEQUENCE [LARGE SCALE GENOMIC DNA]</scope>
    <source>
        <strain evidence="11 12">DSM 27842</strain>
    </source>
</reference>
<evidence type="ECO:0000256" key="3">
    <source>
        <dbReference type="ARBA" id="ARBA00022679"/>
    </source>
</evidence>
<keyword evidence="3" id="KW-0808">Transferase</keyword>
<dbReference type="EMBL" id="FODS01000027">
    <property type="protein sequence ID" value="SEP12441.1"/>
    <property type="molecule type" value="Genomic_DNA"/>
</dbReference>
<evidence type="ECO:0000256" key="4">
    <source>
        <dbReference type="ARBA" id="ARBA00023098"/>
    </source>
</evidence>
<gene>
    <name evidence="11" type="ORF">SAMN04490248_12711</name>
</gene>
<evidence type="ECO:0000256" key="5">
    <source>
        <dbReference type="ARBA" id="ARBA00023315"/>
    </source>
</evidence>
<dbReference type="EC" id="2.3.2.30" evidence="7"/>
<dbReference type="InterPro" id="IPR016181">
    <property type="entry name" value="Acyl_CoA_acyltransferase"/>
</dbReference>
<evidence type="ECO:0000256" key="8">
    <source>
        <dbReference type="ARBA" id="ARBA00039866"/>
    </source>
</evidence>